<sequence>MGNSFACFTFQKAMIRSKHHSSKVCDELQYSDSVPPSLNSPNNLKKKKKKAKLKRNDLKANSRRLSSTGNNDDGAVRIKMVLTKKEADLLLSMLRENENIGGVSFDFCGAVRSHEWKPSLQRIEEEDEFC</sequence>
<dbReference type="AlphaFoldDB" id="A0A8T3A0S5"/>
<evidence type="ECO:0000313" key="2">
    <source>
        <dbReference type="EMBL" id="KAI0487988.1"/>
    </source>
</evidence>
<reference evidence="2" key="1">
    <citation type="journal article" date="2022" name="Front. Genet.">
        <title>Chromosome-Scale Assembly of the Dendrobium nobile Genome Provides Insights Into the Molecular Mechanism of the Biosynthesis of the Medicinal Active Ingredient of Dendrobium.</title>
        <authorList>
            <person name="Xu Q."/>
            <person name="Niu S.-C."/>
            <person name="Li K.-L."/>
            <person name="Zheng P.-J."/>
            <person name="Zhang X.-J."/>
            <person name="Jia Y."/>
            <person name="Liu Y."/>
            <person name="Niu Y.-X."/>
            <person name="Yu L.-H."/>
            <person name="Chen D.-F."/>
            <person name="Zhang G.-Q."/>
        </authorList>
    </citation>
    <scope>NUCLEOTIDE SEQUENCE</scope>
    <source>
        <tissue evidence="2">Leaf</tissue>
    </source>
</reference>
<comment type="caution">
    <text evidence="2">The sequence shown here is derived from an EMBL/GenBank/DDBJ whole genome shotgun (WGS) entry which is preliminary data.</text>
</comment>
<name>A0A8T3A0S5_DENNO</name>
<proteinExistence type="predicted"/>
<dbReference type="Proteomes" id="UP000829196">
    <property type="component" value="Unassembled WGS sequence"/>
</dbReference>
<feature type="region of interest" description="Disordered" evidence="1">
    <location>
        <begin position="30"/>
        <end position="73"/>
    </location>
</feature>
<organism evidence="2 3">
    <name type="scientific">Dendrobium nobile</name>
    <name type="common">Orchid</name>
    <dbReference type="NCBI Taxonomy" id="94219"/>
    <lineage>
        <taxon>Eukaryota</taxon>
        <taxon>Viridiplantae</taxon>
        <taxon>Streptophyta</taxon>
        <taxon>Embryophyta</taxon>
        <taxon>Tracheophyta</taxon>
        <taxon>Spermatophyta</taxon>
        <taxon>Magnoliopsida</taxon>
        <taxon>Liliopsida</taxon>
        <taxon>Asparagales</taxon>
        <taxon>Orchidaceae</taxon>
        <taxon>Epidendroideae</taxon>
        <taxon>Malaxideae</taxon>
        <taxon>Dendrobiinae</taxon>
        <taxon>Dendrobium</taxon>
    </lineage>
</organism>
<dbReference type="EMBL" id="JAGYWB010000019">
    <property type="protein sequence ID" value="KAI0487988.1"/>
    <property type="molecule type" value="Genomic_DNA"/>
</dbReference>
<evidence type="ECO:0000313" key="3">
    <source>
        <dbReference type="Proteomes" id="UP000829196"/>
    </source>
</evidence>
<evidence type="ECO:0000256" key="1">
    <source>
        <dbReference type="SAM" id="MobiDB-lite"/>
    </source>
</evidence>
<keyword evidence="3" id="KW-1185">Reference proteome</keyword>
<protein>
    <submittedName>
        <fullName evidence="2">Uncharacterized protein</fullName>
    </submittedName>
</protein>
<gene>
    <name evidence="2" type="ORF">KFK09_027811</name>
</gene>
<dbReference type="OrthoDB" id="1077969at2759"/>
<feature type="compositionally biased region" description="Basic residues" evidence="1">
    <location>
        <begin position="44"/>
        <end position="53"/>
    </location>
</feature>
<accession>A0A8T3A0S5</accession>